<dbReference type="AlphaFoldDB" id="A0A6G4CLH0"/>
<dbReference type="EMBL" id="SGKT01000004">
    <property type="protein sequence ID" value="NEZ74283.1"/>
    <property type="molecule type" value="Genomic_DNA"/>
</dbReference>
<comment type="caution">
    <text evidence="3">The sequence shown here is derived from an EMBL/GenBank/DDBJ whole genome shotgun (WGS) entry which is preliminary data.</text>
</comment>
<organism evidence="3">
    <name type="scientific">Clostridium botulinum</name>
    <dbReference type="NCBI Taxonomy" id="1491"/>
    <lineage>
        <taxon>Bacteria</taxon>
        <taxon>Bacillati</taxon>
        <taxon>Bacillota</taxon>
        <taxon>Clostridia</taxon>
        <taxon>Eubacteriales</taxon>
        <taxon>Clostridiaceae</taxon>
        <taxon>Clostridium</taxon>
    </lineage>
</organism>
<feature type="domain" description="NTP pyrophosphohydrolase MazG-like" evidence="2">
    <location>
        <begin position="13"/>
        <end position="74"/>
    </location>
</feature>
<proteinExistence type="predicted"/>
<dbReference type="Pfam" id="PF03819">
    <property type="entry name" value="MazG"/>
    <property type="match status" value="1"/>
</dbReference>
<dbReference type="InterPro" id="IPR004518">
    <property type="entry name" value="MazG-like_dom"/>
</dbReference>
<gene>
    <name evidence="3" type="ORF">EXM56_02745</name>
</gene>
<name>A0A6G4CLH0_CLOBO</name>
<evidence type="ECO:0000259" key="2">
    <source>
        <dbReference type="Pfam" id="PF03819"/>
    </source>
</evidence>
<protein>
    <recommendedName>
        <fullName evidence="2">NTP pyrophosphohydrolase MazG-like domain-containing protein</fullName>
    </recommendedName>
</protein>
<evidence type="ECO:0000313" key="3">
    <source>
        <dbReference type="EMBL" id="NEZ74283.1"/>
    </source>
</evidence>
<keyword evidence="1" id="KW-0175">Coiled coil</keyword>
<reference evidence="3" key="1">
    <citation type="submission" date="2019-02" db="EMBL/GenBank/DDBJ databases">
        <title>Genome sequencing of Clostridium botulinum clinical isolates.</title>
        <authorList>
            <person name="Brunt J."/>
            <person name="Van Vliet A.H.M."/>
            <person name="Stringer S.C."/>
            <person name="Grant K.A."/>
            <person name="Carter A.C."/>
            <person name="Peck M.W."/>
        </authorList>
    </citation>
    <scope>NUCLEOTIDE SEQUENCE</scope>
    <source>
        <strain evidence="3">H114400598</strain>
    </source>
</reference>
<dbReference type="Gene3D" id="1.10.287.1080">
    <property type="entry name" value="MazG-like"/>
    <property type="match status" value="1"/>
</dbReference>
<feature type="coiled-coil region" evidence="1">
    <location>
        <begin position="6"/>
        <end position="37"/>
    </location>
</feature>
<sequence>MVLDKKDTWEKQADKLAEETKEVLEAVQEENKEHIAEEVLDVIQVAIGMLDTLEEEKYSLKQMICKHLKKLRKRGWKSKKMIILQVFNWK</sequence>
<accession>A0A6G4CLH0</accession>
<dbReference type="SUPFAM" id="SSF101386">
    <property type="entry name" value="all-alpha NTP pyrophosphatases"/>
    <property type="match status" value="1"/>
</dbReference>
<evidence type="ECO:0000256" key="1">
    <source>
        <dbReference type="SAM" id="Coils"/>
    </source>
</evidence>